<keyword evidence="4" id="KW-0539">Nucleus</keyword>
<evidence type="ECO:0000259" key="7">
    <source>
        <dbReference type="PROSITE" id="PS50888"/>
    </source>
</evidence>
<dbReference type="OrthoDB" id="690068at2759"/>
<reference evidence="8 9" key="1">
    <citation type="submission" date="2019-01" db="EMBL/GenBank/DDBJ databases">
        <title>Sequencing of cultivated peanut Arachis hypogaea provides insights into genome evolution and oil improvement.</title>
        <authorList>
            <person name="Chen X."/>
        </authorList>
    </citation>
    <scope>NUCLEOTIDE SEQUENCE [LARGE SCALE GENOMIC DNA]</scope>
    <source>
        <strain evidence="9">cv. Fuhuasheng</strain>
        <tissue evidence="8">Leaves</tissue>
    </source>
</reference>
<dbReference type="SMART" id="SM00353">
    <property type="entry name" value="HLH"/>
    <property type="match status" value="1"/>
</dbReference>
<dbReference type="InterPro" id="IPR011598">
    <property type="entry name" value="bHLH_dom"/>
</dbReference>
<keyword evidence="3" id="KW-0804">Transcription</keyword>
<dbReference type="PANTHER" id="PTHR45959">
    <property type="entry name" value="BHLH TRANSCRIPTION FACTOR"/>
    <property type="match status" value="1"/>
</dbReference>
<keyword evidence="9" id="KW-1185">Reference proteome</keyword>
<name>A0A445CIP4_ARAHY</name>
<evidence type="ECO:0000313" key="9">
    <source>
        <dbReference type="Proteomes" id="UP000289738"/>
    </source>
</evidence>
<keyword evidence="2" id="KW-0805">Transcription regulation</keyword>
<comment type="subcellular location">
    <subcellularLocation>
        <location evidence="1">Nucleus</location>
    </subcellularLocation>
</comment>
<evidence type="ECO:0000256" key="2">
    <source>
        <dbReference type="ARBA" id="ARBA00023015"/>
    </source>
</evidence>
<dbReference type="Gene3D" id="4.10.280.10">
    <property type="entry name" value="Helix-loop-helix DNA-binding domain"/>
    <property type="match status" value="1"/>
</dbReference>
<dbReference type="Proteomes" id="UP000289738">
    <property type="component" value="Chromosome A07"/>
</dbReference>
<protein>
    <recommendedName>
        <fullName evidence="7">BHLH domain-containing protein</fullName>
    </recommendedName>
</protein>
<evidence type="ECO:0000313" key="8">
    <source>
        <dbReference type="EMBL" id="RYR50796.1"/>
    </source>
</evidence>
<dbReference type="SMR" id="A0A445CIP4"/>
<dbReference type="Gramene" id="arahy.Tifrunner.gnm2.ann2.Ah07g349900.1">
    <property type="protein sequence ID" value="arahy.Tifrunner.gnm2.ann2.Ah07g349900.1-CDS"/>
    <property type="gene ID" value="arahy.Tifrunner.gnm2.ann2.Ah07g349900"/>
</dbReference>
<dbReference type="GO" id="GO:0046983">
    <property type="term" value="F:protein dimerization activity"/>
    <property type="evidence" value="ECO:0007669"/>
    <property type="project" value="InterPro"/>
</dbReference>
<dbReference type="SUPFAM" id="SSF47459">
    <property type="entry name" value="HLH, helix-loop-helix DNA-binding domain"/>
    <property type="match status" value="1"/>
</dbReference>
<dbReference type="STRING" id="3818.A0A445CIP4"/>
<comment type="caution">
    <text evidence="8">The sequence shown here is derived from an EMBL/GenBank/DDBJ whole genome shotgun (WGS) entry which is preliminary data.</text>
</comment>
<evidence type="ECO:0000256" key="6">
    <source>
        <dbReference type="SAM" id="MobiDB-lite"/>
    </source>
</evidence>
<feature type="compositionally biased region" description="Low complexity" evidence="6">
    <location>
        <begin position="1"/>
        <end position="15"/>
    </location>
</feature>
<dbReference type="PANTHER" id="PTHR45959:SF2">
    <property type="entry name" value="BHLH TRANSCRIPTION FACTOR"/>
    <property type="match status" value="1"/>
</dbReference>
<organism evidence="8 9">
    <name type="scientific">Arachis hypogaea</name>
    <name type="common">Peanut</name>
    <dbReference type="NCBI Taxonomy" id="3818"/>
    <lineage>
        <taxon>Eukaryota</taxon>
        <taxon>Viridiplantae</taxon>
        <taxon>Streptophyta</taxon>
        <taxon>Embryophyta</taxon>
        <taxon>Tracheophyta</taxon>
        <taxon>Spermatophyta</taxon>
        <taxon>Magnoliopsida</taxon>
        <taxon>eudicotyledons</taxon>
        <taxon>Gunneridae</taxon>
        <taxon>Pentapetalae</taxon>
        <taxon>rosids</taxon>
        <taxon>fabids</taxon>
        <taxon>Fabales</taxon>
        <taxon>Fabaceae</taxon>
        <taxon>Papilionoideae</taxon>
        <taxon>50 kb inversion clade</taxon>
        <taxon>dalbergioids sensu lato</taxon>
        <taxon>Dalbergieae</taxon>
        <taxon>Pterocarpus clade</taxon>
        <taxon>Arachis</taxon>
    </lineage>
</organism>
<dbReference type="Gramene" id="arahy.Tifrunner.gnm2.ann2.Ah18g004000.1">
    <property type="protein sequence ID" value="arahy.Tifrunner.gnm2.ann2.Ah18g004000.1-CDS"/>
    <property type="gene ID" value="arahy.Tifrunner.gnm2.ann2.Ah18g004000"/>
</dbReference>
<feature type="domain" description="BHLH" evidence="7">
    <location>
        <begin position="31"/>
        <end position="80"/>
    </location>
</feature>
<gene>
    <name evidence="8" type="ORF">Ahy_A07g037413</name>
</gene>
<dbReference type="Pfam" id="PF00010">
    <property type="entry name" value="HLH"/>
    <property type="match status" value="1"/>
</dbReference>
<dbReference type="InterPro" id="IPR052610">
    <property type="entry name" value="bHLH_transcription_regulator"/>
</dbReference>
<sequence>MMMMMMMSKSNSSKSIVNGGNTAKKARRSSSECLDHIVAERKRRQEITQRFIALSATIPHLKKIDKVSILSEAIAYIKQLKEQGKKLEEESRKKNRTVVESVSLVNKRHDAACELVEARALEKQVLIRIHCHGHKAVPQVFSHLTNLDLSIVSTSVLPFGTCALDITIVAQMGEKYRASMKDLVQSLRLAIPLC</sequence>
<dbReference type="GO" id="GO:0005634">
    <property type="term" value="C:nucleus"/>
    <property type="evidence" value="ECO:0007669"/>
    <property type="project" value="UniProtKB-SubCell"/>
</dbReference>
<evidence type="ECO:0000256" key="5">
    <source>
        <dbReference type="SAM" id="Coils"/>
    </source>
</evidence>
<dbReference type="AlphaFoldDB" id="A0A445CIP4"/>
<proteinExistence type="predicted"/>
<keyword evidence="5" id="KW-0175">Coiled coil</keyword>
<dbReference type="PROSITE" id="PS50888">
    <property type="entry name" value="BHLH"/>
    <property type="match status" value="1"/>
</dbReference>
<accession>A0A445CIP4</accession>
<feature type="coiled-coil region" evidence="5">
    <location>
        <begin position="70"/>
        <end position="97"/>
    </location>
</feature>
<feature type="region of interest" description="Disordered" evidence="6">
    <location>
        <begin position="1"/>
        <end position="31"/>
    </location>
</feature>
<dbReference type="InterPro" id="IPR036638">
    <property type="entry name" value="HLH_DNA-bd_sf"/>
</dbReference>
<dbReference type="EMBL" id="SDMP01000007">
    <property type="protein sequence ID" value="RYR50796.1"/>
    <property type="molecule type" value="Genomic_DNA"/>
</dbReference>
<evidence type="ECO:0000256" key="4">
    <source>
        <dbReference type="ARBA" id="ARBA00023242"/>
    </source>
</evidence>
<evidence type="ECO:0000256" key="3">
    <source>
        <dbReference type="ARBA" id="ARBA00023163"/>
    </source>
</evidence>
<evidence type="ECO:0000256" key="1">
    <source>
        <dbReference type="ARBA" id="ARBA00004123"/>
    </source>
</evidence>